<evidence type="ECO:0000256" key="1">
    <source>
        <dbReference type="ARBA" id="ARBA00004613"/>
    </source>
</evidence>
<dbReference type="InterPro" id="IPR007000">
    <property type="entry name" value="PLipase_B-like"/>
</dbReference>
<comment type="function">
    <text evidence="9">Putative phospholipase.</text>
</comment>
<dbReference type="OrthoDB" id="419508at2759"/>
<evidence type="ECO:0000256" key="7">
    <source>
        <dbReference type="ARBA" id="ARBA00023098"/>
    </source>
</evidence>
<keyword evidence="7 9" id="KW-0443">Lipid metabolism</keyword>
<sequence length="489" mass="55633">NDSQQIVIMNASYSDEIETTGWGKLNISTALPQGHSLVSDNNLAYFAGFIESTLTAERINQFWINFAASEFKNQQHTPSDELVQFISQQMTFVRNSIAENNATSEYWYAASLIMSQFDGLVNGYQSSPLPEMSEIELYLLTSAGDLETLVSLYPSTDKKSQPQPQPQSNNNFDYVKNCSALIRVLPGFSDVLFAHTTWRYYYGMLRIYKFYDLSFSKYIYKVSFSSSPGFLSSKDDFYISNGLAIMETTNDIFNSSLYQYVVPQSVLVWQRAMIACLLSYDSPTWINTFSQYNSGTYNNQWMVLNYNLFQTGKPLPKDSFWIAEQIPGYIEKSDLTDLLNQNQFFSSYNIPFFEYIYNVSGYPTVYSPTNQYSYQQCSRALIFKRNATMVSNFQDMKNIMQFNNFKTDPFSYSNPLNSISSRADLLTDRVGIPFGGVDSKVTSSSQVKTLSCTAICGPTTEGLPPFSWDNPAWSSVSHVGLPTVFDFDW</sequence>
<dbReference type="KEGG" id="dpp:DICPUDRAFT_18166"/>
<evidence type="ECO:0000256" key="4">
    <source>
        <dbReference type="ARBA" id="ARBA00022729"/>
    </source>
</evidence>
<evidence type="ECO:0000256" key="3">
    <source>
        <dbReference type="ARBA" id="ARBA00022525"/>
    </source>
</evidence>
<dbReference type="InParanoid" id="F0Z8M2"/>
<dbReference type="Pfam" id="PF04916">
    <property type="entry name" value="Phospholip_B"/>
    <property type="match status" value="1"/>
</dbReference>
<evidence type="ECO:0000256" key="6">
    <source>
        <dbReference type="ARBA" id="ARBA00022963"/>
    </source>
</evidence>
<evidence type="ECO:0000256" key="9">
    <source>
        <dbReference type="RuleBase" id="RU364138"/>
    </source>
</evidence>
<dbReference type="GeneID" id="10509697"/>
<keyword evidence="4" id="KW-0732">Signal</keyword>
<keyword evidence="6 9" id="KW-0442">Lipid degradation</keyword>
<dbReference type="PANTHER" id="PTHR12370:SF25">
    <property type="entry name" value="PHOSPHOLIPASE B-LIKE PROTEIN G"/>
    <property type="match status" value="1"/>
</dbReference>
<dbReference type="GO" id="GO:0009395">
    <property type="term" value="P:phospholipid catabolic process"/>
    <property type="evidence" value="ECO:0000318"/>
    <property type="project" value="GO_Central"/>
</dbReference>
<accession>F0Z8M2</accession>
<feature type="non-terminal residue" evidence="10">
    <location>
        <position position="1"/>
    </location>
</feature>
<dbReference type="OMA" id="ISQVTMS"/>
<dbReference type="VEuPathDB" id="AmoebaDB:DICPUDRAFT_18166"/>
<name>F0Z8M2_DICPU</name>
<dbReference type="EMBL" id="GL870953">
    <property type="protein sequence ID" value="EGC39656.1"/>
    <property type="molecule type" value="Genomic_DNA"/>
</dbReference>
<dbReference type="AlphaFoldDB" id="F0Z8M2"/>
<keyword evidence="11" id="KW-1185">Reference proteome</keyword>
<dbReference type="PANTHER" id="PTHR12370">
    <property type="entry name" value="PHOSPHOLIPASE B-RELATED"/>
    <property type="match status" value="1"/>
</dbReference>
<dbReference type="Proteomes" id="UP000001064">
    <property type="component" value="Unassembled WGS sequence"/>
</dbReference>
<keyword evidence="3" id="KW-0964">Secreted</keyword>
<gene>
    <name evidence="10" type="ORF">DICPUDRAFT_18166</name>
</gene>
<dbReference type="GO" id="GO:0005576">
    <property type="term" value="C:extracellular region"/>
    <property type="evidence" value="ECO:0000318"/>
    <property type="project" value="GO_Central"/>
</dbReference>
<reference evidence="11" key="1">
    <citation type="journal article" date="2011" name="Genome Biol.">
        <title>Comparative genomics of the social amoebae Dictyostelium discoideum and Dictyostelium purpureum.</title>
        <authorList>
            <consortium name="US DOE Joint Genome Institute (JGI-PGF)"/>
            <person name="Sucgang R."/>
            <person name="Kuo A."/>
            <person name="Tian X."/>
            <person name="Salerno W."/>
            <person name="Parikh A."/>
            <person name="Feasley C.L."/>
            <person name="Dalin E."/>
            <person name="Tu H."/>
            <person name="Huang E."/>
            <person name="Barry K."/>
            <person name="Lindquist E."/>
            <person name="Shapiro H."/>
            <person name="Bruce D."/>
            <person name="Schmutz J."/>
            <person name="Salamov A."/>
            <person name="Fey P."/>
            <person name="Gaudet P."/>
            <person name="Anjard C."/>
            <person name="Babu M.M."/>
            <person name="Basu S."/>
            <person name="Bushmanova Y."/>
            <person name="van der Wel H."/>
            <person name="Katoh-Kurasawa M."/>
            <person name="Dinh C."/>
            <person name="Coutinho P.M."/>
            <person name="Saito T."/>
            <person name="Elias M."/>
            <person name="Schaap P."/>
            <person name="Kay R.R."/>
            <person name="Henrissat B."/>
            <person name="Eichinger L."/>
            <person name="Rivero F."/>
            <person name="Putnam N.H."/>
            <person name="West C.M."/>
            <person name="Loomis W.F."/>
            <person name="Chisholm R.L."/>
            <person name="Shaulsky G."/>
            <person name="Strassmann J.E."/>
            <person name="Queller D.C."/>
            <person name="Kuspa A."/>
            <person name="Grigoriev I.V."/>
        </authorList>
    </citation>
    <scope>NUCLEOTIDE SEQUENCE [LARGE SCALE GENOMIC DNA]</scope>
    <source>
        <strain evidence="11">QSDP1</strain>
    </source>
</reference>
<comment type="subcellular location">
    <subcellularLocation>
        <location evidence="1">Secreted</location>
    </subcellularLocation>
</comment>
<dbReference type="EC" id="3.1.1.-" evidence="9"/>
<proteinExistence type="inferred from homology"/>
<feature type="non-terminal residue" evidence="10">
    <location>
        <position position="489"/>
    </location>
</feature>
<keyword evidence="8" id="KW-0325">Glycoprotein</keyword>
<evidence type="ECO:0000256" key="2">
    <source>
        <dbReference type="ARBA" id="ARBA00007835"/>
    </source>
</evidence>
<dbReference type="RefSeq" id="XP_003283765.1">
    <property type="nucleotide sequence ID" value="XM_003283717.1"/>
</dbReference>
<evidence type="ECO:0000256" key="5">
    <source>
        <dbReference type="ARBA" id="ARBA00022801"/>
    </source>
</evidence>
<dbReference type="eggNOG" id="KOG3774">
    <property type="taxonomic scope" value="Eukaryota"/>
</dbReference>
<evidence type="ECO:0000313" key="11">
    <source>
        <dbReference type="Proteomes" id="UP000001064"/>
    </source>
</evidence>
<dbReference type="GO" id="GO:0004620">
    <property type="term" value="F:phospholipase activity"/>
    <property type="evidence" value="ECO:0000318"/>
    <property type="project" value="GO_Central"/>
</dbReference>
<keyword evidence="5 9" id="KW-0378">Hydrolase</keyword>
<dbReference type="Gene3D" id="3.60.60.30">
    <property type="match status" value="1"/>
</dbReference>
<comment type="similarity">
    <text evidence="2 9">Belongs to the phospholipase B-like family.</text>
</comment>
<evidence type="ECO:0000256" key="8">
    <source>
        <dbReference type="ARBA" id="ARBA00023180"/>
    </source>
</evidence>
<evidence type="ECO:0000313" key="10">
    <source>
        <dbReference type="EMBL" id="EGC39656.1"/>
    </source>
</evidence>
<protein>
    <recommendedName>
        <fullName evidence="9">Phospholipase B-like</fullName>
        <ecNumber evidence="9">3.1.1.-</ecNumber>
    </recommendedName>
</protein>
<organism evidence="10 11">
    <name type="scientific">Dictyostelium purpureum</name>
    <name type="common">Slime mold</name>
    <dbReference type="NCBI Taxonomy" id="5786"/>
    <lineage>
        <taxon>Eukaryota</taxon>
        <taxon>Amoebozoa</taxon>
        <taxon>Evosea</taxon>
        <taxon>Eumycetozoa</taxon>
        <taxon>Dictyostelia</taxon>
        <taxon>Dictyosteliales</taxon>
        <taxon>Dictyosteliaceae</taxon>
        <taxon>Dictyostelium</taxon>
    </lineage>
</organism>